<reference evidence="2 3" key="1">
    <citation type="submission" date="2016-10" db="EMBL/GenBank/DDBJ databases">
        <authorList>
            <person name="de Groot N.N."/>
        </authorList>
    </citation>
    <scope>NUCLEOTIDE SEQUENCE [LARGE SCALE GENOMIC DNA]</scope>
    <source>
        <strain evidence="2 3">CGMCC 4.3510</strain>
    </source>
</reference>
<evidence type="ECO:0000313" key="3">
    <source>
        <dbReference type="Proteomes" id="UP000199323"/>
    </source>
</evidence>
<dbReference type="Proteomes" id="UP000199323">
    <property type="component" value="Unassembled WGS sequence"/>
</dbReference>
<feature type="region of interest" description="Disordered" evidence="1">
    <location>
        <begin position="1"/>
        <end position="25"/>
    </location>
</feature>
<dbReference type="OrthoDB" id="4292571at2"/>
<dbReference type="PANTHER" id="PTHR36221:SF1">
    <property type="entry name" value="DUF742 DOMAIN-CONTAINING PROTEIN"/>
    <property type="match status" value="1"/>
</dbReference>
<gene>
    <name evidence="2" type="ORF">SAMN05216251_11295</name>
</gene>
<name>A0A1I2I226_9ACTN</name>
<evidence type="ECO:0000313" key="2">
    <source>
        <dbReference type="EMBL" id="SFF35683.1"/>
    </source>
</evidence>
<feature type="compositionally biased region" description="Basic and acidic residues" evidence="1">
    <location>
        <begin position="10"/>
        <end position="21"/>
    </location>
</feature>
<dbReference type="EMBL" id="FONG01000012">
    <property type="protein sequence ID" value="SFF35683.1"/>
    <property type="molecule type" value="Genomic_DNA"/>
</dbReference>
<dbReference type="RefSeq" id="WP_093715147.1">
    <property type="nucleotide sequence ID" value="NZ_FONG01000012.1"/>
</dbReference>
<organism evidence="2 3">
    <name type="scientific">Actinacidiphila alni</name>
    <dbReference type="NCBI Taxonomy" id="380248"/>
    <lineage>
        <taxon>Bacteria</taxon>
        <taxon>Bacillati</taxon>
        <taxon>Actinomycetota</taxon>
        <taxon>Actinomycetes</taxon>
        <taxon>Kitasatosporales</taxon>
        <taxon>Streptomycetaceae</taxon>
        <taxon>Actinacidiphila</taxon>
    </lineage>
</organism>
<dbReference type="Pfam" id="PF05331">
    <property type="entry name" value="DUF742"/>
    <property type="match status" value="1"/>
</dbReference>
<dbReference type="AlphaFoldDB" id="A0A1I2I226"/>
<evidence type="ECO:0000256" key="1">
    <source>
        <dbReference type="SAM" id="MobiDB-lite"/>
    </source>
</evidence>
<dbReference type="InterPro" id="IPR007995">
    <property type="entry name" value="DUF742"/>
</dbReference>
<evidence type="ECO:0008006" key="4">
    <source>
        <dbReference type="Google" id="ProtNLM"/>
    </source>
</evidence>
<accession>A0A1I2I226</accession>
<keyword evidence="3" id="KW-1185">Reference proteome</keyword>
<dbReference type="PANTHER" id="PTHR36221">
    <property type="entry name" value="DUF742 DOMAIN-CONTAINING PROTEIN"/>
    <property type="match status" value="1"/>
</dbReference>
<sequence>MAAGDTPVGEEARPGRPDDPVGRAPAVRPFLVTAGRVAGARSGPPIPVETQVVTTAAGVTALDGLSFEAHDIVALCRQPQSLAEIAAKLRLHLNVVRVLAEDLRSEGHLSVYVPNADLAQDISVLRRVIDGLRTIPDSRGALRDTD</sequence>
<protein>
    <recommendedName>
        <fullName evidence="4">DUF742 domain-containing protein</fullName>
    </recommendedName>
</protein>
<dbReference type="STRING" id="380248.SAMN05216251_11295"/>
<proteinExistence type="predicted"/>